<protein>
    <submittedName>
        <fullName evidence="2">Uncharacterized protein</fullName>
    </submittedName>
</protein>
<feature type="region of interest" description="Disordered" evidence="1">
    <location>
        <begin position="100"/>
        <end position="134"/>
    </location>
</feature>
<dbReference type="Proteomes" id="UP000054270">
    <property type="component" value="Unassembled WGS sequence"/>
</dbReference>
<dbReference type="AlphaFoldDB" id="A0A0D2NLR8"/>
<feature type="region of interest" description="Disordered" evidence="1">
    <location>
        <begin position="64"/>
        <end position="87"/>
    </location>
</feature>
<evidence type="ECO:0000256" key="1">
    <source>
        <dbReference type="SAM" id="MobiDB-lite"/>
    </source>
</evidence>
<feature type="region of interest" description="Disordered" evidence="1">
    <location>
        <begin position="1"/>
        <end position="26"/>
    </location>
</feature>
<proteinExistence type="predicted"/>
<dbReference type="EMBL" id="KN817601">
    <property type="protein sequence ID" value="KJA17621.1"/>
    <property type="molecule type" value="Genomic_DNA"/>
</dbReference>
<keyword evidence="3" id="KW-1185">Reference proteome</keyword>
<feature type="compositionally biased region" description="Pro residues" evidence="1">
    <location>
        <begin position="65"/>
        <end position="86"/>
    </location>
</feature>
<sequence>MADTISIPPSPASSSPSLGHDAPEASQSSCIDYVLPPVPIDATPISQLLPVAFTEQAHELYEAKAPPPLPLPPLLARPKKSPPPGPRAVVVPRCVPPRSNAHTAFPSPPTSPIPSNSPVVTARPKATTSPSAQRRALAQRHGRRYLAPAFVRGECLPFAIAEENESERRPSTSASEYSADSMRVAGTNTITTTTNNNNNNIGGEWAFTGGGFGGVEALSPDAEPERPWRSVPMEKRCSAKKKKTSFRTRVHRVMLLGPALSLRGRLHF</sequence>
<feature type="region of interest" description="Disordered" evidence="1">
    <location>
        <begin position="220"/>
        <end position="242"/>
    </location>
</feature>
<accession>A0A0D2NLR8</accession>
<name>A0A0D2NLR8_HYPSF</name>
<organism evidence="2 3">
    <name type="scientific">Hypholoma sublateritium (strain FD-334 SS-4)</name>
    <dbReference type="NCBI Taxonomy" id="945553"/>
    <lineage>
        <taxon>Eukaryota</taxon>
        <taxon>Fungi</taxon>
        <taxon>Dikarya</taxon>
        <taxon>Basidiomycota</taxon>
        <taxon>Agaricomycotina</taxon>
        <taxon>Agaricomycetes</taxon>
        <taxon>Agaricomycetidae</taxon>
        <taxon>Agaricales</taxon>
        <taxon>Agaricineae</taxon>
        <taxon>Strophariaceae</taxon>
        <taxon>Hypholoma</taxon>
    </lineage>
</organism>
<gene>
    <name evidence="2" type="ORF">HYPSUDRAFT_1012719</name>
</gene>
<feature type="compositionally biased region" description="Basic and acidic residues" evidence="1">
    <location>
        <begin position="223"/>
        <end position="237"/>
    </location>
</feature>
<reference evidence="3" key="1">
    <citation type="submission" date="2014-04" db="EMBL/GenBank/DDBJ databases">
        <title>Evolutionary Origins and Diversification of the Mycorrhizal Mutualists.</title>
        <authorList>
            <consortium name="DOE Joint Genome Institute"/>
            <consortium name="Mycorrhizal Genomics Consortium"/>
            <person name="Kohler A."/>
            <person name="Kuo A."/>
            <person name="Nagy L.G."/>
            <person name="Floudas D."/>
            <person name="Copeland A."/>
            <person name="Barry K.W."/>
            <person name="Cichocki N."/>
            <person name="Veneault-Fourrey C."/>
            <person name="LaButti K."/>
            <person name="Lindquist E.A."/>
            <person name="Lipzen A."/>
            <person name="Lundell T."/>
            <person name="Morin E."/>
            <person name="Murat C."/>
            <person name="Riley R."/>
            <person name="Ohm R."/>
            <person name="Sun H."/>
            <person name="Tunlid A."/>
            <person name="Henrissat B."/>
            <person name="Grigoriev I.V."/>
            <person name="Hibbett D.S."/>
            <person name="Martin F."/>
        </authorList>
    </citation>
    <scope>NUCLEOTIDE SEQUENCE [LARGE SCALE GENOMIC DNA]</scope>
    <source>
        <strain evidence="3">FD-334 SS-4</strain>
    </source>
</reference>
<evidence type="ECO:0000313" key="3">
    <source>
        <dbReference type="Proteomes" id="UP000054270"/>
    </source>
</evidence>
<evidence type="ECO:0000313" key="2">
    <source>
        <dbReference type="EMBL" id="KJA17621.1"/>
    </source>
</evidence>